<proteinExistence type="predicted"/>
<evidence type="ECO:0000313" key="2">
    <source>
        <dbReference type="Proteomes" id="UP000186601"/>
    </source>
</evidence>
<dbReference type="Proteomes" id="UP000186601">
    <property type="component" value="Unassembled WGS sequence"/>
</dbReference>
<protein>
    <submittedName>
        <fullName evidence="1">Uncharacterized protein</fullName>
    </submittedName>
</protein>
<accession>A0A2R6NUL6</accession>
<dbReference type="EMBL" id="MLYV02000821">
    <property type="protein sequence ID" value="PSR76974.1"/>
    <property type="molecule type" value="Genomic_DNA"/>
</dbReference>
<comment type="caution">
    <text evidence="1">The sequence shown here is derived from an EMBL/GenBank/DDBJ whole genome shotgun (WGS) entry which is preliminary data.</text>
</comment>
<dbReference type="AlphaFoldDB" id="A0A2R6NUL6"/>
<evidence type="ECO:0000313" key="1">
    <source>
        <dbReference type="EMBL" id="PSR76974.1"/>
    </source>
</evidence>
<keyword evidence="2" id="KW-1185">Reference proteome</keyword>
<reference evidence="1 2" key="1">
    <citation type="submission" date="2018-02" db="EMBL/GenBank/DDBJ databases">
        <title>Genome sequence of the basidiomycete white-rot fungus Phlebia centrifuga.</title>
        <authorList>
            <person name="Granchi Z."/>
            <person name="Peng M."/>
            <person name="de Vries R.P."/>
            <person name="Hilden K."/>
            <person name="Makela M.R."/>
            <person name="Grigoriev I."/>
            <person name="Riley R."/>
        </authorList>
    </citation>
    <scope>NUCLEOTIDE SEQUENCE [LARGE SCALE GENOMIC DNA]</scope>
    <source>
        <strain evidence="1 2">FBCC195</strain>
    </source>
</reference>
<name>A0A2R6NUL6_9APHY</name>
<gene>
    <name evidence="1" type="ORF">PHLCEN_2v8115</name>
</gene>
<sequence>MGACLLECQRYGHELGVRTSEGNAKSGGYKIGGVSPFILVLATRTWIFMAAALRLVRGHSNASVEHLFRLHGYAEVSNRPPPLD</sequence>
<organism evidence="1 2">
    <name type="scientific">Hermanssonia centrifuga</name>
    <dbReference type="NCBI Taxonomy" id="98765"/>
    <lineage>
        <taxon>Eukaryota</taxon>
        <taxon>Fungi</taxon>
        <taxon>Dikarya</taxon>
        <taxon>Basidiomycota</taxon>
        <taxon>Agaricomycotina</taxon>
        <taxon>Agaricomycetes</taxon>
        <taxon>Polyporales</taxon>
        <taxon>Meruliaceae</taxon>
        <taxon>Hermanssonia</taxon>
    </lineage>
</organism>